<dbReference type="PANTHER" id="PTHR21399">
    <property type="entry name" value="CHLORIDE CONDUCTANCE REGULATORY PROTEIN ICLN"/>
    <property type="match status" value="1"/>
</dbReference>
<evidence type="ECO:0000256" key="5">
    <source>
        <dbReference type="ARBA" id="ARBA00023242"/>
    </source>
</evidence>
<dbReference type="InterPro" id="IPR039924">
    <property type="entry name" value="ICln/Lot5/Saf5"/>
</dbReference>
<dbReference type="GO" id="GO:0000387">
    <property type="term" value="P:spliceosomal snRNP assembly"/>
    <property type="evidence" value="ECO:0007669"/>
    <property type="project" value="InterPro"/>
</dbReference>
<dbReference type="InterPro" id="IPR011993">
    <property type="entry name" value="PH-like_dom_sf"/>
</dbReference>
<dbReference type="Gene3D" id="2.30.29.30">
    <property type="entry name" value="Pleckstrin-homology domain (PH domain)/Phosphotyrosine-binding domain (PTB)"/>
    <property type="match status" value="1"/>
</dbReference>
<keyword evidence="5" id="KW-0539">Nucleus</keyword>
<reference evidence="6" key="1">
    <citation type="submission" date="2020-07" db="EMBL/GenBank/DDBJ databases">
        <title>Genome sequence and genetic diversity analysis of an under-domesticated orphan crop, white fonio (Digitaria exilis).</title>
        <authorList>
            <person name="Bennetzen J.L."/>
            <person name="Chen S."/>
            <person name="Ma X."/>
            <person name="Wang X."/>
            <person name="Yssel A.E.J."/>
            <person name="Chaluvadi S.R."/>
            <person name="Johnson M."/>
            <person name="Gangashetty P."/>
            <person name="Hamidou F."/>
            <person name="Sanogo M.D."/>
            <person name="Zwaenepoel A."/>
            <person name="Wallace J."/>
            <person name="Van De Peer Y."/>
            <person name="Van Deynze A."/>
        </authorList>
    </citation>
    <scope>NUCLEOTIDE SEQUENCE</scope>
    <source>
        <tissue evidence="6">Leaves</tissue>
    </source>
</reference>
<proteinExistence type="inferred from homology"/>
<keyword evidence="7" id="KW-1185">Reference proteome</keyword>
<dbReference type="GO" id="GO:0034709">
    <property type="term" value="C:methylosome"/>
    <property type="evidence" value="ECO:0007669"/>
    <property type="project" value="InterPro"/>
</dbReference>
<comment type="similarity">
    <text evidence="3">Belongs to the pICln (TC 1.A.47) family.</text>
</comment>
<evidence type="ECO:0000256" key="2">
    <source>
        <dbReference type="ARBA" id="ARBA00004496"/>
    </source>
</evidence>
<protein>
    <recommendedName>
        <fullName evidence="8">Chloride conductance regulatory protein ICln</fullName>
    </recommendedName>
</protein>
<sequence>MVLGLYPFTDIDADGAPRLDTVAGEELVRVERAAALALGHRAPEPPGALFLTCRRVIWIGEGGKGYAVDFIAVSLHAVSRDLEAYPSPCIYTQIETEGGFDEESDESDSEINGEIELSKVTEMRIIPSDPGQCILFVVDLDGLFESFSHCAELNPDPNSGSNGKVINICTGIHFLLSSPLFEMFSFHGFSQSSESDEENGWVHGDEDMMDGRHSFCTSASIFLPNFDCNICVYFLHSGSDTVDVNPIGQGDDNNITHAVVEVSIVFQYCGTFHSSF</sequence>
<dbReference type="GO" id="GO:0006884">
    <property type="term" value="P:cell volume homeostasis"/>
    <property type="evidence" value="ECO:0007669"/>
    <property type="project" value="InterPro"/>
</dbReference>
<dbReference type="InterPro" id="IPR003521">
    <property type="entry name" value="ICln"/>
</dbReference>
<name>A0A835AF40_9POAL</name>
<evidence type="ECO:0000256" key="4">
    <source>
        <dbReference type="ARBA" id="ARBA00022490"/>
    </source>
</evidence>
<gene>
    <name evidence="6" type="ORF">HU200_060166</name>
</gene>
<evidence type="ECO:0000313" key="6">
    <source>
        <dbReference type="EMBL" id="KAF8657295.1"/>
    </source>
</evidence>
<comment type="subcellular location">
    <subcellularLocation>
        <location evidence="2">Cytoplasm</location>
    </subcellularLocation>
    <subcellularLocation>
        <location evidence="1">Nucleus</location>
    </subcellularLocation>
</comment>
<dbReference type="AlphaFoldDB" id="A0A835AF40"/>
<dbReference type="PANTHER" id="PTHR21399:SF0">
    <property type="entry name" value="METHYLOSOME SUBUNIT PICLN"/>
    <property type="match status" value="1"/>
</dbReference>
<dbReference type="PRINTS" id="PR01348">
    <property type="entry name" value="ICLNCHANNEL"/>
</dbReference>
<dbReference type="GO" id="GO:0005829">
    <property type="term" value="C:cytosol"/>
    <property type="evidence" value="ECO:0007669"/>
    <property type="project" value="InterPro"/>
</dbReference>
<dbReference type="GO" id="GO:0005681">
    <property type="term" value="C:spliceosomal complex"/>
    <property type="evidence" value="ECO:0007669"/>
    <property type="project" value="TreeGrafter"/>
</dbReference>
<dbReference type="OrthoDB" id="19714at2759"/>
<evidence type="ECO:0000256" key="3">
    <source>
        <dbReference type="ARBA" id="ARBA00007054"/>
    </source>
</evidence>
<dbReference type="Proteomes" id="UP000636709">
    <property type="component" value="Unassembled WGS sequence"/>
</dbReference>
<evidence type="ECO:0000313" key="7">
    <source>
        <dbReference type="Proteomes" id="UP000636709"/>
    </source>
</evidence>
<dbReference type="GO" id="GO:0005886">
    <property type="term" value="C:plasma membrane"/>
    <property type="evidence" value="ECO:0007669"/>
    <property type="project" value="InterPro"/>
</dbReference>
<evidence type="ECO:0008006" key="8">
    <source>
        <dbReference type="Google" id="ProtNLM"/>
    </source>
</evidence>
<accession>A0A835AF40</accession>
<organism evidence="6 7">
    <name type="scientific">Digitaria exilis</name>
    <dbReference type="NCBI Taxonomy" id="1010633"/>
    <lineage>
        <taxon>Eukaryota</taxon>
        <taxon>Viridiplantae</taxon>
        <taxon>Streptophyta</taxon>
        <taxon>Embryophyta</taxon>
        <taxon>Tracheophyta</taxon>
        <taxon>Spermatophyta</taxon>
        <taxon>Magnoliopsida</taxon>
        <taxon>Liliopsida</taxon>
        <taxon>Poales</taxon>
        <taxon>Poaceae</taxon>
        <taxon>PACMAD clade</taxon>
        <taxon>Panicoideae</taxon>
        <taxon>Panicodae</taxon>
        <taxon>Paniceae</taxon>
        <taxon>Anthephorinae</taxon>
        <taxon>Digitaria</taxon>
    </lineage>
</organism>
<dbReference type="Pfam" id="PF03517">
    <property type="entry name" value="Voldacs"/>
    <property type="match status" value="1"/>
</dbReference>
<comment type="caution">
    <text evidence="6">The sequence shown here is derived from an EMBL/GenBank/DDBJ whole genome shotgun (WGS) entry which is preliminary data.</text>
</comment>
<dbReference type="GO" id="GO:0034715">
    <property type="term" value="C:pICln-Sm protein complex"/>
    <property type="evidence" value="ECO:0007669"/>
    <property type="project" value="InterPro"/>
</dbReference>
<dbReference type="GO" id="GO:0045292">
    <property type="term" value="P:mRNA cis splicing, via spliceosome"/>
    <property type="evidence" value="ECO:0007669"/>
    <property type="project" value="TreeGrafter"/>
</dbReference>
<evidence type="ECO:0000256" key="1">
    <source>
        <dbReference type="ARBA" id="ARBA00004123"/>
    </source>
</evidence>
<dbReference type="EMBL" id="JACEFO010002504">
    <property type="protein sequence ID" value="KAF8657295.1"/>
    <property type="molecule type" value="Genomic_DNA"/>
</dbReference>
<dbReference type="GO" id="GO:0006821">
    <property type="term" value="P:chloride transport"/>
    <property type="evidence" value="ECO:0007669"/>
    <property type="project" value="InterPro"/>
</dbReference>
<keyword evidence="4" id="KW-0963">Cytoplasm</keyword>